<dbReference type="AlphaFoldDB" id="X1IEV5"/>
<sequence length="113" mass="13029">ALMLRLRDFDAVSQMMPYFHSELYKTLDVSIVDHIILEKLLGLSDEEAILDYSYDRLDAINRVLDQEYQLAFLLKPITPAVVKAVADAGDRMPRKSTYFYPKLPAGLVFYRLV</sequence>
<organism evidence="1">
    <name type="scientific">marine sediment metagenome</name>
    <dbReference type="NCBI Taxonomy" id="412755"/>
    <lineage>
        <taxon>unclassified sequences</taxon>
        <taxon>metagenomes</taxon>
        <taxon>ecological metagenomes</taxon>
    </lineage>
</organism>
<dbReference type="PANTHER" id="PTHR36454">
    <property type="entry name" value="LMO2823 PROTEIN"/>
    <property type="match status" value="1"/>
</dbReference>
<dbReference type="InterPro" id="IPR008323">
    <property type="entry name" value="UCP033563"/>
</dbReference>
<gene>
    <name evidence="1" type="ORF">S03H2_28353</name>
</gene>
<name>X1IEV5_9ZZZZ</name>
<evidence type="ECO:0008006" key="2">
    <source>
        <dbReference type="Google" id="ProtNLM"/>
    </source>
</evidence>
<proteinExistence type="predicted"/>
<dbReference type="PANTHER" id="PTHR36454:SF1">
    <property type="entry name" value="DUF1015 DOMAIN-CONTAINING PROTEIN"/>
    <property type="match status" value="1"/>
</dbReference>
<accession>X1IEV5</accession>
<evidence type="ECO:0000313" key="1">
    <source>
        <dbReference type="EMBL" id="GAH56078.1"/>
    </source>
</evidence>
<reference evidence="1" key="1">
    <citation type="journal article" date="2014" name="Front. Microbiol.">
        <title>High frequency of phylogenetically diverse reductive dehalogenase-homologous genes in deep subseafloor sedimentary metagenomes.</title>
        <authorList>
            <person name="Kawai M."/>
            <person name="Futagami T."/>
            <person name="Toyoda A."/>
            <person name="Takaki Y."/>
            <person name="Nishi S."/>
            <person name="Hori S."/>
            <person name="Arai W."/>
            <person name="Tsubouchi T."/>
            <person name="Morono Y."/>
            <person name="Uchiyama I."/>
            <person name="Ito T."/>
            <person name="Fujiyama A."/>
            <person name="Inagaki F."/>
            <person name="Takami H."/>
        </authorList>
    </citation>
    <scope>NUCLEOTIDE SEQUENCE</scope>
    <source>
        <strain evidence="1">Expedition CK06-06</strain>
    </source>
</reference>
<dbReference type="EMBL" id="BARU01017078">
    <property type="protein sequence ID" value="GAH56078.1"/>
    <property type="molecule type" value="Genomic_DNA"/>
</dbReference>
<feature type="non-terminal residue" evidence="1">
    <location>
        <position position="1"/>
    </location>
</feature>
<comment type="caution">
    <text evidence="1">The sequence shown here is derived from an EMBL/GenBank/DDBJ whole genome shotgun (WGS) entry which is preliminary data.</text>
</comment>
<protein>
    <recommendedName>
        <fullName evidence="2">DUF1015 domain-containing protein</fullName>
    </recommendedName>
</protein>